<dbReference type="OrthoDB" id="5405126at2759"/>
<evidence type="ECO:0000313" key="2">
    <source>
        <dbReference type="Proteomes" id="UP000242877"/>
    </source>
</evidence>
<sequence>MAQFLLRQSLVCPSCITRTFTYAGSRRAFSVSSILAKEPVPHFKPTSSPELDELLAKFKDNVFVPKHVGEAHRRLLWKPTAAERLRNETITVNLGNGIDENYRLKPLNSKDEPKTRDLKTVVRLMKTDEDYKNFVPFFVGMHEAGRHIRLEEWEWVTRHLGQAGYQHILVACAKQAKKTGYSLAPHSVARGFFQNFHTAAVACEFKGEELERILKSAVLCTFLFNQEEHTPRGTLSPQRLPDIIGVLLELSAARSIDAFEAKDFDDNIVHGYAEKLLSTWDLVPTEVPSYASAANGTIMEMLPTWNGINLALKVDSIQADSAMQNKLVSRKKELEEKLDVSIEKVRNSTPEGKKRLGLMAADALGYKK</sequence>
<name>A0A168BBD2_9EURO</name>
<dbReference type="VEuPathDB" id="FungiDB:AAP_01555"/>
<proteinExistence type="predicted"/>
<dbReference type="EMBL" id="AZGZ01000005">
    <property type="protein sequence ID" value="KZZ95067.1"/>
    <property type="molecule type" value="Genomic_DNA"/>
</dbReference>
<evidence type="ECO:0000313" key="1">
    <source>
        <dbReference type="EMBL" id="KZZ95067.1"/>
    </source>
</evidence>
<gene>
    <name evidence="1" type="ORF">AAP_01555</name>
</gene>
<reference evidence="1 2" key="1">
    <citation type="journal article" date="2016" name="Genome Biol. Evol.">
        <title>Divergent and convergent evolution of fungal pathogenicity.</title>
        <authorList>
            <person name="Shang Y."/>
            <person name="Xiao G."/>
            <person name="Zheng P."/>
            <person name="Cen K."/>
            <person name="Zhan S."/>
            <person name="Wang C."/>
        </authorList>
    </citation>
    <scope>NUCLEOTIDE SEQUENCE [LARGE SCALE GENOMIC DNA]</scope>
    <source>
        <strain evidence="1 2">ARSEF 7405</strain>
    </source>
</reference>
<dbReference type="Proteomes" id="UP000242877">
    <property type="component" value="Unassembled WGS sequence"/>
</dbReference>
<accession>A0A168BBD2</accession>
<dbReference type="AlphaFoldDB" id="A0A168BBD2"/>
<keyword evidence="2" id="KW-1185">Reference proteome</keyword>
<comment type="caution">
    <text evidence="1">The sequence shown here is derived from an EMBL/GenBank/DDBJ whole genome shotgun (WGS) entry which is preliminary data.</text>
</comment>
<protein>
    <submittedName>
        <fullName evidence="1">Uncharacterized protein</fullName>
    </submittedName>
</protein>
<organism evidence="1 2">
    <name type="scientific">Ascosphaera apis ARSEF 7405</name>
    <dbReference type="NCBI Taxonomy" id="392613"/>
    <lineage>
        <taxon>Eukaryota</taxon>
        <taxon>Fungi</taxon>
        <taxon>Dikarya</taxon>
        <taxon>Ascomycota</taxon>
        <taxon>Pezizomycotina</taxon>
        <taxon>Eurotiomycetes</taxon>
        <taxon>Eurotiomycetidae</taxon>
        <taxon>Onygenales</taxon>
        <taxon>Ascosphaeraceae</taxon>
        <taxon>Ascosphaera</taxon>
    </lineage>
</organism>